<dbReference type="Proteomes" id="UP000479335">
    <property type="component" value="Unassembled WGS sequence"/>
</dbReference>
<evidence type="ECO:0000313" key="2">
    <source>
        <dbReference type="EMBL" id="MYM25016.1"/>
    </source>
</evidence>
<evidence type="ECO:0000256" key="1">
    <source>
        <dbReference type="SAM" id="Phobius"/>
    </source>
</evidence>
<gene>
    <name evidence="2" type="ORF">GTP46_20520</name>
</gene>
<evidence type="ECO:0000313" key="3">
    <source>
        <dbReference type="Proteomes" id="UP000479335"/>
    </source>
</evidence>
<keyword evidence="3" id="KW-1185">Reference proteome</keyword>
<sequence>MATTKATAATQAEVERVRAEFYKAIHEQTTRLLVGVTVVCSGLTAAVYYIARNVH</sequence>
<comment type="caution">
    <text evidence="2">The sequence shown here is derived from an EMBL/GenBank/DDBJ whole genome shotgun (WGS) entry which is preliminary data.</text>
</comment>
<dbReference type="AlphaFoldDB" id="A0A6L8KC71"/>
<keyword evidence="1" id="KW-0812">Transmembrane</keyword>
<dbReference type="RefSeq" id="WP_161008472.1">
    <property type="nucleotide sequence ID" value="NZ_WWCN01000013.1"/>
</dbReference>
<proteinExistence type="predicted"/>
<organism evidence="2 3">
    <name type="scientific">Duganella flavida</name>
    <dbReference type="NCBI Taxonomy" id="2692175"/>
    <lineage>
        <taxon>Bacteria</taxon>
        <taxon>Pseudomonadati</taxon>
        <taxon>Pseudomonadota</taxon>
        <taxon>Betaproteobacteria</taxon>
        <taxon>Burkholderiales</taxon>
        <taxon>Oxalobacteraceae</taxon>
        <taxon>Telluria group</taxon>
        <taxon>Duganella</taxon>
    </lineage>
</organism>
<protein>
    <submittedName>
        <fullName evidence="2">Uncharacterized protein</fullName>
    </submittedName>
</protein>
<keyword evidence="1" id="KW-0472">Membrane</keyword>
<accession>A0A6L8KC71</accession>
<feature type="transmembrane region" description="Helical" evidence="1">
    <location>
        <begin position="32"/>
        <end position="51"/>
    </location>
</feature>
<reference evidence="2 3" key="1">
    <citation type="submission" date="2019-12" db="EMBL/GenBank/DDBJ databases">
        <title>Novel species isolated from a subtropical stream in China.</title>
        <authorList>
            <person name="Lu H."/>
        </authorList>
    </citation>
    <scope>NUCLEOTIDE SEQUENCE [LARGE SCALE GENOMIC DNA]</scope>
    <source>
        <strain evidence="2 3">FT135W</strain>
    </source>
</reference>
<name>A0A6L8KC71_9BURK</name>
<keyword evidence="1" id="KW-1133">Transmembrane helix</keyword>
<dbReference type="EMBL" id="WWCN01000013">
    <property type="protein sequence ID" value="MYM25016.1"/>
    <property type="molecule type" value="Genomic_DNA"/>
</dbReference>